<reference evidence="2 3" key="1">
    <citation type="submission" date="2015-10" db="EMBL/GenBank/DDBJ databases">
        <title>Genome analyses suggest a sexual origin of heterokaryosis in a supposedly ancient asexual fungus.</title>
        <authorList>
            <person name="Ropars J."/>
            <person name="Sedzielewska K."/>
            <person name="Noel J."/>
            <person name="Charron P."/>
            <person name="Farinelli L."/>
            <person name="Marton T."/>
            <person name="Kruger M."/>
            <person name="Pelin A."/>
            <person name="Brachmann A."/>
            <person name="Corradi N."/>
        </authorList>
    </citation>
    <scope>NUCLEOTIDE SEQUENCE [LARGE SCALE GENOMIC DNA]</scope>
    <source>
        <strain evidence="2 3">A4</strain>
    </source>
</reference>
<proteinExistence type="predicted"/>
<name>A0A2I1GII7_9GLOM</name>
<sequence>MEEAVEDSCTLGDTNRIWLIRNKKTLYRDEKKRSKDKIEITSKDNEEKENARPPSPKRLIPEILPLTLEERMYAELGNFASKNHEFFKDAHPQEQKITFREHSPEKPKKRTPDEEKVVEMIKHWRIAEETEYQALLEKEKQKEALKKDNVAPEEVVEIIKDYRSNKISYEQIFYETSNGMEWEKINMEAVTTMKDEMNIQGMENFNQWMQKENNYLLLGKKIISLAEQNEILLEYTTLNNDFTKRLKDNNRYQDEKEVGDKRPIWESPSPSTTKTAWLIDMSENEEDQKDEKMNKEETDSAASKIMTTKNNAPDPSRKKKRKGRKKH</sequence>
<accession>A0A2I1GII7</accession>
<feature type="region of interest" description="Disordered" evidence="1">
    <location>
        <begin position="94"/>
        <end position="114"/>
    </location>
</feature>
<evidence type="ECO:0000256" key="1">
    <source>
        <dbReference type="SAM" id="MobiDB-lite"/>
    </source>
</evidence>
<dbReference type="VEuPathDB" id="FungiDB:RhiirFUN_023766"/>
<organism evidence="2 3">
    <name type="scientific">Rhizophagus irregularis</name>
    <dbReference type="NCBI Taxonomy" id="588596"/>
    <lineage>
        <taxon>Eukaryota</taxon>
        <taxon>Fungi</taxon>
        <taxon>Fungi incertae sedis</taxon>
        <taxon>Mucoromycota</taxon>
        <taxon>Glomeromycotina</taxon>
        <taxon>Glomeromycetes</taxon>
        <taxon>Glomerales</taxon>
        <taxon>Glomeraceae</taxon>
        <taxon>Rhizophagus</taxon>
    </lineage>
</organism>
<feature type="compositionally biased region" description="Basic and acidic residues" evidence="1">
    <location>
        <begin position="253"/>
        <end position="264"/>
    </location>
</feature>
<evidence type="ECO:0000313" key="2">
    <source>
        <dbReference type="EMBL" id="PKY46430.1"/>
    </source>
</evidence>
<dbReference type="AlphaFoldDB" id="A0A2I1GII7"/>
<keyword evidence="3" id="KW-1185">Reference proteome</keyword>
<dbReference type="EMBL" id="LLXI01000453">
    <property type="protein sequence ID" value="PKY46430.1"/>
    <property type="molecule type" value="Genomic_DNA"/>
</dbReference>
<protein>
    <submittedName>
        <fullName evidence="2">Uncharacterized protein</fullName>
    </submittedName>
</protein>
<evidence type="ECO:0000313" key="3">
    <source>
        <dbReference type="Proteomes" id="UP000234323"/>
    </source>
</evidence>
<feature type="compositionally biased region" description="Basic and acidic residues" evidence="1">
    <location>
        <begin position="29"/>
        <end position="51"/>
    </location>
</feature>
<dbReference type="VEuPathDB" id="FungiDB:RhiirA1_464803"/>
<feature type="compositionally biased region" description="Basic residues" evidence="1">
    <location>
        <begin position="317"/>
        <end position="327"/>
    </location>
</feature>
<dbReference type="Proteomes" id="UP000234323">
    <property type="component" value="Unassembled WGS sequence"/>
</dbReference>
<gene>
    <name evidence="2" type="ORF">RhiirA4_461290</name>
</gene>
<comment type="caution">
    <text evidence="2">The sequence shown here is derived from an EMBL/GenBank/DDBJ whole genome shotgun (WGS) entry which is preliminary data.</text>
</comment>
<feature type="region of interest" description="Disordered" evidence="1">
    <location>
        <begin position="253"/>
        <end position="327"/>
    </location>
</feature>
<feature type="region of interest" description="Disordered" evidence="1">
    <location>
        <begin position="29"/>
        <end position="58"/>
    </location>
</feature>
<feature type="compositionally biased region" description="Basic and acidic residues" evidence="1">
    <location>
        <begin position="289"/>
        <end position="298"/>
    </location>
</feature>
<dbReference type="VEuPathDB" id="FungiDB:FUN_009232"/>